<keyword evidence="5" id="KW-0413">Isomerase</keyword>
<dbReference type="AlphaFoldDB" id="A0A3N4UIN3"/>
<dbReference type="GO" id="GO:0005524">
    <property type="term" value="F:ATP binding"/>
    <property type="evidence" value="ECO:0007669"/>
    <property type="project" value="UniProtKB-KW"/>
</dbReference>
<reference evidence="12 13" key="1">
    <citation type="submission" date="2018-11" db="EMBL/GenBank/DDBJ databases">
        <title>Genomic Encyclopedia of Type Strains, Phase IV (KMG-IV): sequencing the most valuable type-strain genomes for metagenomic binning, comparative biology and taxonomic classification.</title>
        <authorList>
            <person name="Goeker M."/>
        </authorList>
    </citation>
    <scope>NUCLEOTIDE SEQUENCE [LARGE SCALE GENOMIC DNA]</scope>
    <source>
        <strain evidence="12 13">DSM 101684</strain>
    </source>
</reference>
<dbReference type="EC" id="5.6.2.4" evidence="7"/>
<evidence type="ECO:0000256" key="7">
    <source>
        <dbReference type="ARBA" id="ARBA00034808"/>
    </source>
</evidence>
<dbReference type="InterPro" id="IPR027417">
    <property type="entry name" value="P-loop_NTPase"/>
</dbReference>
<evidence type="ECO:0000256" key="6">
    <source>
        <dbReference type="ARBA" id="ARBA00034617"/>
    </source>
</evidence>
<organism evidence="12 13">
    <name type="scientific">Tibeticola sediminis</name>
    <dbReference type="NCBI Taxonomy" id="1917811"/>
    <lineage>
        <taxon>Bacteria</taxon>
        <taxon>Pseudomonadati</taxon>
        <taxon>Pseudomonadota</taxon>
        <taxon>Betaproteobacteria</taxon>
        <taxon>Burkholderiales</taxon>
        <taxon>Comamonadaceae</taxon>
        <taxon>Tibeticola</taxon>
    </lineage>
</organism>
<evidence type="ECO:0000256" key="5">
    <source>
        <dbReference type="ARBA" id="ARBA00023235"/>
    </source>
</evidence>
<proteinExistence type="predicted"/>
<keyword evidence="4" id="KW-0067">ATP-binding</keyword>
<dbReference type="GO" id="GO:0016887">
    <property type="term" value="F:ATP hydrolysis activity"/>
    <property type="evidence" value="ECO:0007669"/>
    <property type="project" value="RHEA"/>
</dbReference>
<dbReference type="Proteomes" id="UP000272193">
    <property type="component" value="Unassembled WGS sequence"/>
</dbReference>
<evidence type="ECO:0000259" key="11">
    <source>
        <dbReference type="Pfam" id="PF13361"/>
    </source>
</evidence>
<dbReference type="Pfam" id="PF08378">
    <property type="entry name" value="NERD"/>
    <property type="match status" value="1"/>
</dbReference>
<dbReference type="SUPFAM" id="SSF52540">
    <property type="entry name" value="P-loop containing nucleoside triphosphate hydrolases"/>
    <property type="match status" value="1"/>
</dbReference>
<keyword evidence="2" id="KW-0378">Hydrolase</keyword>
<dbReference type="RefSeq" id="WP_124223404.1">
    <property type="nucleotide sequence ID" value="NZ_RKQL01000005.1"/>
</dbReference>
<keyword evidence="13" id="KW-1185">Reference proteome</keyword>
<dbReference type="Pfam" id="PF00580">
    <property type="entry name" value="UvrD-helicase"/>
    <property type="match status" value="1"/>
</dbReference>
<keyword evidence="1" id="KW-0547">Nucleotide-binding</keyword>
<feature type="domain" description="NERD" evidence="10">
    <location>
        <begin position="17"/>
        <end position="115"/>
    </location>
</feature>
<evidence type="ECO:0000256" key="1">
    <source>
        <dbReference type="ARBA" id="ARBA00022741"/>
    </source>
</evidence>
<evidence type="ECO:0000256" key="8">
    <source>
        <dbReference type="ARBA" id="ARBA00048988"/>
    </source>
</evidence>
<name>A0A3N4UIN3_9BURK</name>
<evidence type="ECO:0000256" key="3">
    <source>
        <dbReference type="ARBA" id="ARBA00022806"/>
    </source>
</evidence>
<dbReference type="GO" id="GO:0003677">
    <property type="term" value="F:DNA binding"/>
    <property type="evidence" value="ECO:0007669"/>
    <property type="project" value="InterPro"/>
</dbReference>
<comment type="catalytic activity">
    <reaction evidence="8">
        <text>ATP + H2O = ADP + phosphate + H(+)</text>
        <dbReference type="Rhea" id="RHEA:13065"/>
        <dbReference type="ChEBI" id="CHEBI:15377"/>
        <dbReference type="ChEBI" id="CHEBI:15378"/>
        <dbReference type="ChEBI" id="CHEBI:30616"/>
        <dbReference type="ChEBI" id="CHEBI:43474"/>
        <dbReference type="ChEBI" id="CHEBI:456216"/>
        <dbReference type="EC" id="5.6.2.4"/>
    </reaction>
</comment>
<dbReference type="InterPro" id="IPR014017">
    <property type="entry name" value="DNA_helicase_UvrD-like_C"/>
</dbReference>
<accession>A0A3N4UIN3</accession>
<evidence type="ECO:0000259" key="10">
    <source>
        <dbReference type="Pfam" id="PF08378"/>
    </source>
</evidence>
<feature type="domain" description="UvrD-like helicase C-terminal" evidence="11">
    <location>
        <begin position="423"/>
        <end position="536"/>
    </location>
</feature>
<protein>
    <recommendedName>
        <fullName evidence="7">DNA 3'-5' helicase</fullName>
        <ecNumber evidence="7">5.6.2.4</ecNumber>
    </recommendedName>
</protein>
<dbReference type="GO" id="GO:0000725">
    <property type="term" value="P:recombinational repair"/>
    <property type="evidence" value="ECO:0007669"/>
    <property type="project" value="TreeGrafter"/>
</dbReference>
<feature type="domain" description="UvrD-like helicase C-terminal" evidence="11">
    <location>
        <begin position="545"/>
        <end position="600"/>
    </location>
</feature>
<dbReference type="PANTHER" id="PTHR11070:SF45">
    <property type="entry name" value="DNA 3'-5' HELICASE"/>
    <property type="match status" value="1"/>
</dbReference>
<evidence type="ECO:0000259" key="9">
    <source>
        <dbReference type="Pfam" id="PF00580"/>
    </source>
</evidence>
<gene>
    <name evidence="12" type="ORF">EDC62_2091</name>
</gene>
<evidence type="ECO:0000256" key="2">
    <source>
        <dbReference type="ARBA" id="ARBA00022801"/>
    </source>
</evidence>
<dbReference type="OrthoDB" id="393237at2"/>
<dbReference type="InterPro" id="IPR011528">
    <property type="entry name" value="NERD"/>
</dbReference>
<dbReference type="InterPro" id="IPR000212">
    <property type="entry name" value="DNA_helicase_UvrD/REP"/>
</dbReference>
<dbReference type="PANTHER" id="PTHR11070">
    <property type="entry name" value="UVRD / RECB / PCRA DNA HELICASE FAMILY MEMBER"/>
    <property type="match status" value="1"/>
</dbReference>
<dbReference type="GO" id="GO:0005829">
    <property type="term" value="C:cytosol"/>
    <property type="evidence" value="ECO:0007669"/>
    <property type="project" value="TreeGrafter"/>
</dbReference>
<sequence length="628" mass="69215">MAVFPQGLSAIDRRCDNAGERAVLHQLKRCLSDDYLVWHDVPVGPRQRQPDFVVFSPRRGLLILEVKHWALSSLRSATRDRVELATAHGLQTVAHPLVQARTYALELNDVLQGDAVLVHDDGPFRGKSRVPYGWGCVLSKIERRKIDGSDFAEVFPEHKTLLRDDLAEDVEPYDFEKRLWGMFVLTFPFALSLPQRDRVRWHLFPEVRVQAQQALALDDGSSALAPLPDLMQVMDLQQEQIARTLGEGHRVIHGPAGSGKTMILIFRAQQLAAAARPEQPVLVLCYNRALAERIGFVLRERGVSEQTVVVRTFHAWCHDMVRSYQLEVGADLRGEAYFEALAATVSRSVETGLVPGGQYSALLIDEAHDFEDAWLRMATRLVNPATNALLVLYDDAQSIYQKSRRSFSFAKLGIQARGRTSVMRLNYRNTAEILALALRCAQGLLDDERAGADDDAVPCVLPASAGRRGPMPRLIEVASEAEEAAAVASQVEAALADGLALGDLAVLARTKAQLNTVARELHRRGIALQSMGGSDFRHFDWAAPAAKLVTMHSAKGLEFPFVAIVGLHRMPAREESLDEAARLLYVGMTRATHRLVLSAAGASPIVDRVRNALEALAVKDAGAQSQPL</sequence>
<feature type="domain" description="UvrD-like helicase ATP-binding" evidence="9">
    <location>
        <begin position="237"/>
        <end position="329"/>
    </location>
</feature>
<dbReference type="Gene3D" id="3.40.50.300">
    <property type="entry name" value="P-loop containing nucleotide triphosphate hydrolases"/>
    <property type="match status" value="2"/>
</dbReference>
<dbReference type="GO" id="GO:0043138">
    <property type="term" value="F:3'-5' DNA helicase activity"/>
    <property type="evidence" value="ECO:0007669"/>
    <property type="project" value="UniProtKB-EC"/>
</dbReference>
<evidence type="ECO:0000313" key="13">
    <source>
        <dbReference type="Proteomes" id="UP000272193"/>
    </source>
</evidence>
<comment type="catalytic activity">
    <reaction evidence="6">
        <text>Couples ATP hydrolysis with the unwinding of duplex DNA by translocating in the 3'-5' direction.</text>
        <dbReference type="EC" id="5.6.2.4"/>
    </reaction>
</comment>
<dbReference type="Pfam" id="PF13361">
    <property type="entry name" value="UvrD_C"/>
    <property type="match status" value="2"/>
</dbReference>
<evidence type="ECO:0000256" key="4">
    <source>
        <dbReference type="ARBA" id="ARBA00022840"/>
    </source>
</evidence>
<keyword evidence="3 12" id="KW-0347">Helicase</keyword>
<dbReference type="EMBL" id="RKQL01000005">
    <property type="protein sequence ID" value="RPE64967.1"/>
    <property type="molecule type" value="Genomic_DNA"/>
</dbReference>
<comment type="caution">
    <text evidence="12">The sequence shown here is derived from an EMBL/GenBank/DDBJ whole genome shotgun (WGS) entry which is preliminary data.</text>
</comment>
<dbReference type="InterPro" id="IPR014016">
    <property type="entry name" value="UvrD-like_ATP-bd"/>
</dbReference>
<evidence type="ECO:0000313" key="12">
    <source>
        <dbReference type="EMBL" id="RPE64967.1"/>
    </source>
</evidence>